<proteinExistence type="inferred from homology"/>
<dbReference type="PANTHER" id="PTHR43819">
    <property type="entry name" value="ARCHAEAL-TYPE GLUTAMATE SYNTHASE [NADPH]"/>
    <property type="match status" value="1"/>
</dbReference>
<dbReference type="EC" id="1.4.-.-" evidence="5"/>
<reference evidence="5 6" key="1">
    <citation type="submission" date="2023-08" db="EMBL/GenBank/DDBJ databases">
        <title>Whole-genome sequencing of halo(alkali)philic microorganisms from hypersaline lakes.</title>
        <authorList>
            <person name="Sorokin D.Y."/>
            <person name="Abbas B."/>
            <person name="Merkel A.Y."/>
        </authorList>
    </citation>
    <scope>NUCLEOTIDE SEQUENCE [LARGE SCALE GENOMIC DNA]</scope>
    <source>
        <strain evidence="5 6">AB-CW4</strain>
    </source>
</reference>
<name>A0ABU0WAB5_9GAMM</name>
<organism evidence="5 6">
    <name type="scientific">Natronospira bacteriovora</name>
    <dbReference type="NCBI Taxonomy" id="3069753"/>
    <lineage>
        <taxon>Bacteria</taxon>
        <taxon>Pseudomonadati</taxon>
        <taxon>Pseudomonadota</taxon>
        <taxon>Gammaproteobacteria</taxon>
        <taxon>Natronospirales</taxon>
        <taxon>Natronospiraceae</taxon>
        <taxon>Natronospira</taxon>
    </lineage>
</organism>
<feature type="transmembrane region" description="Helical" evidence="3">
    <location>
        <begin position="30"/>
        <end position="47"/>
    </location>
</feature>
<dbReference type="SUPFAM" id="SSF51395">
    <property type="entry name" value="FMN-linked oxidoreductases"/>
    <property type="match status" value="1"/>
</dbReference>
<evidence type="ECO:0000259" key="4">
    <source>
        <dbReference type="Pfam" id="PF01645"/>
    </source>
</evidence>
<accession>A0ABU0WAB5</accession>
<evidence type="ECO:0000313" key="6">
    <source>
        <dbReference type="Proteomes" id="UP001239019"/>
    </source>
</evidence>
<dbReference type="GO" id="GO:0016491">
    <property type="term" value="F:oxidoreductase activity"/>
    <property type="evidence" value="ECO:0007669"/>
    <property type="project" value="UniProtKB-KW"/>
</dbReference>
<evidence type="ECO:0000256" key="1">
    <source>
        <dbReference type="ARBA" id="ARBA00009716"/>
    </source>
</evidence>
<keyword evidence="3" id="KW-1133">Transmembrane helix</keyword>
<dbReference type="PANTHER" id="PTHR43819:SF1">
    <property type="entry name" value="ARCHAEAL-TYPE GLUTAMATE SYNTHASE [NADPH]"/>
    <property type="match status" value="1"/>
</dbReference>
<keyword evidence="3" id="KW-0472">Membrane</keyword>
<keyword evidence="6" id="KW-1185">Reference proteome</keyword>
<dbReference type="CDD" id="cd02808">
    <property type="entry name" value="GltS_FMN"/>
    <property type="match status" value="1"/>
</dbReference>
<evidence type="ECO:0000256" key="3">
    <source>
        <dbReference type="SAM" id="Phobius"/>
    </source>
</evidence>
<evidence type="ECO:0000256" key="2">
    <source>
        <dbReference type="PIRNR" id="PIRNR006429"/>
    </source>
</evidence>
<sequence>MPAKTLILATVIALSAIVIAATVQSGSGWWALALLAIVWLVIAHDLIQRRRTLLRNFPLIGHGRYLIEDFRDHFRQYLIESDRDGYPFSHEQRALVYRRAKGVNDVLPFGTIQDVYGSNYDWLNHSMQPEERLQVEPRVHIGGAACRQPYQSSHLNISAMSFGALSGRAIAALNRGARLGGFSHNTGEGGISRYHREGGGDLVWGIGTAYFGCRREDGRFDPEQFRAKAVEAQVRMIELKLSQGAKPGGGGILPASKLSREIAQARGVAMGTDVISPRCHPEFDSPVGLLEFLQSLRELSGGKPVGIKLCLGRRVEFMALVKAMLETGVQPDFITVDGSEGGTGAAPLELSNSVGAPLRDGLVFIHNTLNGAGLRDGIRLIAAGKVISAFDIARNIALGADLCNSARGMMFALGCIQARKCETNRCPTGVATQDPLRTSGLNVPDKAERVCRYHRHTIAHLLELMAVTGLRHPGEFTPELFHHRMDERNVISYRDFYPWLAPGCLLDGAGAVPDWYAEPWQRAQAASFRPHANKKAPGFLKTPGP</sequence>
<comment type="caution">
    <text evidence="5">The sequence shown here is derived from an EMBL/GenBank/DDBJ whole genome shotgun (WGS) entry which is preliminary data.</text>
</comment>
<keyword evidence="5" id="KW-0560">Oxidoreductase</keyword>
<dbReference type="InterPro" id="IPR002932">
    <property type="entry name" value="Glu_synthdom"/>
</dbReference>
<dbReference type="PIRSF" id="PIRSF006429">
    <property type="entry name" value="GOGAT_lg_2"/>
    <property type="match status" value="1"/>
</dbReference>
<dbReference type="InterPro" id="IPR027283">
    <property type="entry name" value="YerD"/>
</dbReference>
<feature type="domain" description="Glutamate synthase" evidence="4">
    <location>
        <begin position="152"/>
        <end position="470"/>
    </location>
</feature>
<dbReference type="InterPro" id="IPR024188">
    <property type="entry name" value="GltB"/>
</dbReference>
<dbReference type="RefSeq" id="WP_306729356.1">
    <property type="nucleotide sequence ID" value="NZ_JAVDDT010000012.1"/>
</dbReference>
<dbReference type="Proteomes" id="UP001239019">
    <property type="component" value="Unassembled WGS sequence"/>
</dbReference>
<dbReference type="EMBL" id="JAVDDT010000012">
    <property type="protein sequence ID" value="MDQ2070859.1"/>
    <property type="molecule type" value="Genomic_DNA"/>
</dbReference>
<dbReference type="Gene3D" id="3.20.20.70">
    <property type="entry name" value="Aldolase class I"/>
    <property type="match status" value="1"/>
</dbReference>
<evidence type="ECO:0000313" key="5">
    <source>
        <dbReference type="EMBL" id="MDQ2070859.1"/>
    </source>
</evidence>
<gene>
    <name evidence="5" type="ORF">RBH19_13355</name>
</gene>
<keyword evidence="3" id="KW-0812">Transmembrane</keyword>
<comment type="similarity">
    <text evidence="1 2">Belongs to the glutamate synthase family.</text>
</comment>
<dbReference type="InterPro" id="IPR013785">
    <property type="entry name" value="Aldolase_TIM"/>
</dbReference>
<dbReference type="Pfam" id="PF01645">
    <property type="entry name" value="Glu_synthase"/>
    <property type="match status" value="1"/>
</dbReference>
<dbReference type="PIRSF" id="PIRSF500060">
    <property type="entry name" value="UCP500060"/>
    <property type="match status" value="1"/>
</dbReference>
<protein>
    <submittedName>
        <fullName evidence="5">FMN-binding glutamate synthase family protein</fullName>
        <ecNumber evidence="5">1.4.-.-</ecNumber>
    </submittedName>
</protein>